<dbReference type="KEGG" id="laj:A0128_19310"/>
<reference evidence="1 2" key="1">
    <citation type="submission" date="2016-04" db="EMBL/GenBank/DDBJ databases">
        <title>Complete genome seqeunce of Leptospira alstonii serovar Room22.</title>
        <authorList>
            <person name="Nally J.E."/>
            <person name="Bayles D.O."/>
            <person name="Hurley D."/>
            <person name="Fanning S."/>
            <person name="McMahon B.J."/>
            <person name="Arent Z."/>
        </authorList>
    </citation>
    <scope>NUCLEOTIDE SEQUENCE [LARGE SCALE GENOMIC DNA]</scope>
    <source>
        <strain evidence="1 2">GWTS #1</strain>
    </source>
</reference>
<dbReference type="AlphaFoldDB" id="A0A1D7V1R7"/>
<gene>
    <name evidence="1" type="ORF">A0128_19310</name>
</gene>
<evidence type="ECO:0000313" key="2">
    <source>
        <dbReference type="Proteomes" id="UP000094197"/>
    </source>
</evidence>
<organism evidence="1 2">
    <name type="scientific">Leptospira tipperaryensis</name>
    <dbReference type="NCBI Taxonomy" id="2564040"/>
    <lineage>
        <taxon>Bacteria</taxon>
        <taxon>Pseudomonadati</taxon>
        <taxon>Spirochaetota</taxon>
        <taxon>Spirochaetia</taxon>
        <taxon>Leptospirales</taxon>
        <taxon>Leptospiraceae</taxon>
        <taxon>Leptospira</taxon>
    </lineage>
</organism>
<keyword evidence="2" id="KW-1185">Reference proteome</keyword>
<proteinExistence type="predicted"/>
<protein>
    <submittedName>
        <fullName evidence="1">Uncharacterized protein</fullName>
    </submittedName>
</protein>
<name>A0A1D7V1R7_9LEPT</name>
<dbReference type="Proteomes" id="UP000094197">
    <property type="component" value="Chromosome 1"/>
</dbReference>
<dbReference type="EMBL" id="CP015217">
    <property type="protein sequence ID" value="AOP35798.1"/>
    <property type="molecule type" value="Genomic_DNA"/>
</dbReference>
<accession>A0A1D7V1R7</accession>
<evidence type="ECO:0000313" key="1">
    <source>
        <dbReference type="EMBL" id="AOP35798.1"/>
    </source>
</evidence>
<sequence length="73" mass="8889">MIFQLQGERIRLEDLPLFSLNPTLSFLPFYKEWNSIIGTFKNRDSKRPRFFLKLYERSILNSQSFEMRRNSNL</sequence>